<reference evidence="1 4" key="1">
    <citation type="journal article" date="2014" name="Genome Announc.">
        <title>Draft Genome Sequence of the Iron-Oxidizing, Acidophilic, and Halotolerant 'Thiobacillus prosperus' Type Strain DSM 5130.</title>
        <authorList>
            <person name="Ossandon F.J."/>
            <person name="Cardenas J.P."/>
            <person name="Corbett M."/>
            <person name="Quatrini R."/>
            <person name="Holmes D.S."/>
            <person name="Watkin E."/>
        </authorList>
    </citation>
    <scope>NUCLEOTIDE SEQUENCE [LARGE SCALE GENOMIC DNA]</scope>
    <source>
        <strain evidence="1 4">DSM 5130</strain>
    </source>
</reference>
<evidence type="ECO:0000313" key="4">
    <source>
        <dbReference type="Proteomes" id="UP000029273"/>
    </source>
</evidence>
<accession>A0A1A6BZX3</accession>
<evidence type="ECO:0000313" key="2">
    <source>
        <dbReference type="EMBL" id="OBS08917.1"/>
    </source>
</evidence>
<dbReference type="EMBL" id="JQSG02000007">
    <property type="protein sequence ID" value="OBS07858.1"/>
    <property type="molecule type" value="Genomic_DNA"/>
</dbReference>
<dbReference type="EMBL" id="JQSG02000001">
    <property type="protein sequence ID" value="OBS10285.1"/>
    <property type="molecule type" value="Genomic_DNA"/>
</dbReference>
<sequence>MIIDPDATSPEKLVALVTDAGFTATTTSEGRRHDEHRT</sequence>
<evidence type="ECO:0000313" key="1">
    <source>
        <dbReference type="EMBL" id="OBS07858.1"/>
    </source>
</evidence>
<reference evidence="1" key="2">
    <citation type="submission" date="2016-06" db="EMBL/GenBank/DDBJ databases">
        <title>Draft Genome Sequence of the Type Strain of Acidihalobacter prosperus.</title>
        <authorList>
            <person name="Cardenas J.P."/>
            <person name="Ossandon F.J."/>
            <person name="Holmes D.S."/>
            <person name="Watkin E."/>
        </authorList>
    </citation>
    <scope>NUCLEOTIDE SEQUENCE</scope>
    <source>
        <strain evidence="1">DSM 5130</strain>
    </source>
</reference>
<protein>
    <submittedName>
        <fullName evidence="1">Uncharacterized protein</fullName>
    </submittedName>
</protein>
<dbReference type="AlphaFoldDB" id="A0A1A6BZX3"/>
<proteinExistence type="predicted"/>
<evidence type="ECO:0000313" key="3">
    <source>
        <dbReference type="EMBL" id="OBS10285.1"/>
    </source>
</evidence>
<keyword evidence="4" id="KW-1185">Reference proteome</keyword>
<dbReference type="EMBL" id="JQSG02000006">
    <property type="protein sequence ID" value="OBS08917.1"/>
    <property type="molecule type" value="Genomic_DNA"/>
</dbReference>
<name>A0A1A6BZX3_9GAMM</name>
<comment type="caution">
    <text evidence="1">The sequence shown here is derived from an EMBL/GenBank/DDBJ whole genome shotgun (WGS) entry which is preliminary data.</text>
</comment>
<dbReference type="Proteomes" id="UP000029273">
    <property type="component" value="Unassembled WGS sequence"/>
</dbReference>
<organism evidence="1 4">
    <name type="scientific">Acidihalobacter prosperus</name>
    <dbReference type="NCBI Taxonomy" id="160660"/>
    <lineage>
        <taxon>Bacteria</taxon>
        <taxon>Pseudomonadati</taxon>
        <taxon>Pseudomonadota</taxon>
        <taxon>Gammaproteobacteria</taxon>
        <taxon>Chromatiales</taxon>
        <taxon>Ectothiorhodospiraceae</taxon>
        <taxon>Acidihalobacter</taxon>
    </lineage>
</organism>
<gene>
    <name evidence="3" type="ORF">Thpro_020001</name>
    <name evidence="2" type="ORF">Thpro_023167</name>
    <name evidence="1" type="ORF">Thpro_023182</name>
</gene>